<gene>
    <name evidence="1" type="ORF">FW784_08795</name>
</gene>
<organism evidence="1 2">
    <name type="scientific">Cognatilysobacter lacus</name>
    <dbReference type="NCBI Taxonomy" id="1643323"/>
    <lineage>
        <taxon>Bacteria</taxon>
        <taxon>Pseudomonadati</taxon>
        <taxon>Pseudomonadota</taxon>
        <taxon>Gammaproteobacteria</taxon>
        <taxon>Lysobacterales</taxon>
        <taxon>Lysobacteraceae</taxon>
        <taxon>Cognatilysobacter</taxon>
    </lineage>
</organism>
<evidence type="ECO:0000313" key="1">
    <source>
        <dbReference type="EMBL" id="TZF89347.1"/>
    </source>
</evidence>
<dbReference type="Proteomes" id="UP000323164">
    <property type="component" value="Unassembled WGS sequence"/>
</dbReference>
<comment type="caution">
    <text evidence="1">The sequence shown here is derived from an EMBL/GenBank/DDBJ whole genome shotgun (WGS) entry which is preliminary data.</text>
</comment>
<dbReference type="AlphaFoldDB" id="A0A5D8Z3V5"/>
<dbReference type="InterPro" id="IPR021710">
    <property type="entry name" value="DUF3293"/>
</dbReference>
<name>A0A5D8Z3V5_9GAMM</name>
<accession>A0A5D8Z3V5</accession>
<sequence>MVVPTLGNLVSGVIARSLAKGPRVYVNDMDKRMSGDGSQHEAAQDDPIALARAFSDARYGVALGGDPVEFRVGEGAGGIESRLPAAYYAFITAWNPEAESQPVGENLQSDDALVARLDGLGMDYRRSWAQAPDGAHREAGWLIAGIDPVRADALGRDFGQAGILSWVAGSTVRLHMLMAMPDGADLPHVDWIE</sequence>
<dbReference type="Pfam" id="PF11697">
    <property type="entry name" value="DUF3293"/>
    <property type="match status" value="1"/>
</dbReference>
<proteinExistence type="predicted"/>
<keyword evidence="2" id="KW-1185">Reference proteome</keyword>
<reference evidence="1 2" key="1">
    <citation type="submission" date="2019-08" db="EMBL/GenBank/DDBJ databases">
        <title>Draft genome sequence of Lysobacter sp. UKS-15.</title>
        <authorList>
            <person name="Im W.-T."/>
        </authorList>
    </citation>
    <scope>NUCLEOTIDE SEQUENCE [LARGE SCALE GENOMIC DNA]</scope>
    <source>
        <strain evidence="1 2">UKS-15</strain>
    </source>
</reference>
<protein>
    <submittedName>
        <fullName evidence="1">DUF3293 domain-containing protein</fullName>
    </submittedName>
</protein>
<dbReference type="EMBL" id="VTRV01000084">
    <property type="protein sequence ID" value="TZF89347.1"/>
    <property type="molecule type" value="Genomic_DNA"/>
</dbReference>
<evidence type="ECO:0000313" key="2">
    <source>
        <dbReference type="Proteomes" id="UP000323164"/>
    </source>
</evidence>